<sequence length="243" mass="27983">MNAVVIPKHVAVVLKCQKNPLRALEIFNSVKKEHGFSHNLFTYKCIVEKLSYYGEFKAMEGVIEEARKNIDNRLLEGMYITAIRGYVKKGKVQQTVDVFEKMDFFNCESSVHSFHTFMNILVEHGYFKQAHKVYIKILENGISPDVYTFTIRIKSFCRTNRPQVALRLLNNMLDQGCEFNAILVSKQAKSEESKRHKPKLSELKPFESSSDSTASRNCSAIRRLLFFTTNLIISFRAQHTGTN</sequence>
<keyword evidence="2" id="KW-0677">Repeat</keyword>
<dbReference type="GO" id="GO:0003729">
    <property type="term" value="F:mRNA binding"/>
    <property type="evidence" value="ECO:0007669"/>
    <property type="project" value="TreeGrafter"/>
</dbReference>
<comment type="similarity">
    <text evidence="1">Belongs to the PPR family. P subfamily.</text>
</comment>
<dbReference type="Gene3D" id="1.25.40.10">
    <property type="entry name" value="Tetratricopeptide repeat domain"/>
    <property type="match status" value="1"/>
</dbReference>
<dbReference type="PANTHER" id="PTHR47933">
    <property type="entry name" value="PENTATRICOPEPTIDE REPEAT-CONTAINING PROTEIN 1, MITOCHONDRIAL"/>
    <property type="match status" value="1"/>
</dbReference>
<feature type="compositionally biased region" description="Basic and acidic residues" evidence="4">
    <location>
        <begin position="193"/>
        <end position="205"/>
    </location>
</feature>
<evidence type="ECO:0000256" key="3">
    <source>
        <dbReference type="PROSITE-ProRule" id="PRU00708"/>
    </source>
</evidence>
<keyword evidence="6" id="KW-1185">Reference proteome</keyword>
<evidence type="ECO:0000256" key="4">
    <source>
        <dbReference type="SAM" id="MobiDB-lite"/>
    </source>
</evidence>
<evidence type="ECO:0000256" key="2">
    <source>
        <dbReference type="ARBA" id="ARBA00022737"/>
    </source>
</evidence>
<dbReference type="PANTHER" id="PTHR47933:SF11">
    <property type="entry name" value="PENTATRICOPEPTIDE REPEAT-CONTAINING PROTEIN 2"/>
    <property type="match status" value="1"/>
</dbReference>
<dbReference type="EMBL" id="JACXVP010000006">
    <property type="protein sequence ID" value="KAG5599301.1"/>
    <property type="molecule type" value="Genomic_DNA"/>
</dbReference>
<dbReference type="InterPro" id="IPR051240">
    <property type="entry name" value="Mito_RNA-Proc/Resp"/>
</dbReference>
<dbReference type="NCBIfam" id="TIGR00756">
    <property type="entry name" value="PPR"/>
    <property type="match status" value="3"/>
</dbReference>
<organism evidence="5 6">
    <name type="scientific">Solanum commersonii</name>
    <name type="common">Commerson's wild potato</name>
    <name type="synonym">Commerson's nightshade</name>
    <dbReference type="NCBI Taxonomy" id="4109"/>
    <lineage>
        <taxon>Eukaryota</taxon>
        <taxon>Viridiplantae</taxon>
        <taxon>Streptophyta</taxon>
        <taxon>Embryophyta</taxon>
        <taxon>Tracheophyta</taxon>
        <taxon>Spermatophyta</taxon>
        <taxon>Magnoliopsida</taxon>
        <taxon>eudicotyledons</taxon>
        <taxon>Gunneridae</taxon>
        <taxon>Pentapetalae</taxon>
        <taxon>asterids</taxon>
        <taxon>lamiids</taxon>
        <taxon>Solanales</taxon>
        <taxon>Solanaceae</taxon>
        <taxon>Solanoideae</taxon>
        <taxon>Solaneae</taxon>
        <taxon>Solanum</taxon>
    </lineage>
</organism>
<dbReference type="Proteomes" id="UP000824120">
    <property type="component" value="Chromosome 6"/>
</dbReference>
<dbReference type="Pfam" id="PF13041">
    <property type="entry name" value="PPR_2"/>
    <property type="match status" value="1"/>
</dbReference>
<proteinExistence type="inferred from homology"/>
<dbReference type="InterPro" id="IPR011990">
    <property type="entry name" value="TPR-like_helical_dom_sf"/>
</dbReference>
<gene>
    <name evidence="5" type="ORF">H5410_030671</name>
</gene>
<dbReference type="AlphaFoldDB" id="A0A9J5YGV4"/>
<accession>A0A9J5YGV4</accession>
<comment type="caution">
    <text evidence="5">The sequence shown here is derived from an EMBL/GenBank/DDBJ whole genome shotgun (WGS) entry which is preliminary data.</text>
</comment>
<reference evidence="5 6" key="1">
    <citation type="submission" date="2020-09" db="EMBL/GenBank/DDBJ databases">
        <title>De no assembly of potato wild relative species, Solanum commersonii.</title>
        <authorList>
            <person name="Cho K."/>
        </authorList>
    </citation>
    <scope>NUCLEOTIDE SEQUENCE [LARGE SCALE GENOMIC DNA]</scope>
    <source>
        <strain evidence="5">LZ3.2</strain>
        <tissue evidence="5">Leaf</tissue>
    </source>
</reference>
<evidence type="ECO:0000256" key="1">
    <source>
        <dbReference type="ARBA" id="ARBA00007626"/>
    </source>
</evidence>
<name>A0A9J5YGV4_SOLCO</name>
<evidence type="ECO:0000313" key="6">
    <source>
        <dbReference type="Proteomes" id="UP000824120"/>
    </source>
</evidence>
<dbReference type="PROSITE" id="PS51375">
    <property type="entry name" value="PPR"/>
    <property type="match status" value="2"/>
</dbReference>
<evidence type="ECO:0008006" key="7">
    <source>
        <dbReference type="Google" id="ProtNLM"/>
    </source>
</evidence>
<feature type="repeat" description="PPR" evidence="3">
    <location>
        <begin position="145"/>
        <end position="179"/>
    </location>
</feature>
<dbReference type="OrthoDB" id="185373at2759"/>
<dbReference type="InterPro" id="IPR002885">
    <property type="entry name" value="PPR_rpt"/>
</dbReference>
<feature type="region of interest" description="Disordered" evidence="4">
    <location>
        <begin position="193"/>
        <end position="213"/>
    </location>
</feature>
<dbReference type="Pfam" id="PF01535">
    <property type="entry name" value="PPR"/>
    <property type="match status" value="1"/>
</dbReference>
<protein>
    <recommendedName>
        <fullName evidence="7">Pentatricopeptide repeat-containing protein</fullName>
    </recommendedName>
</protein>
<feature type="repeat" description="PPR" evidence="3">
    <location>
        <begin position="110"/>
        <end position="144"/>
    </location>
</feature>
<evidence type="ECO:0000313" key="5">
    <source>
        <dbReference type="EMBL" id="KAG5599301.1"/>
    </source>
</evidence>